<dbReference type="EMBL" id="JABSTQ010011406">
    <property type="protein sequence ID" value="KAG0411754.1"/>
    <property type="molecule type" value="Genomic_DNA"/>
</dbReference>
<keyword evidence="2" id="KW-1185">Reference proteome</keyword>
<evidence type="ECO:0000313" key="2">
    <source>
        <dbReference type="Proteomes" id="UP000805193"/>
    </source>
</evidence>
<protein>
    <submittedName>
        <fullName evidence="1">Uncharacterized protein</fullName>
    </submittedName>
</protein>
<name>A0AC60NX65_IXOPE</name>
<accession>A0AC60NX65</accession>
<gene>
    <name evidence="1" type="ORF">HPB47_011116</name>
</gene>
<comment type="caution">
    <text evidence="1">The sequence shown here is derived from an EMBL/GenBank/DDBJ whole genome shotgun (WGS) entry which is preliminary data.</text>
</comment>
<reference evidence="1 2" key="1">
    <citation type="journal article" date="2020" name="Cell">
        <title>Large-Scale Comparative Analyses of Tick Genomes Elucidate Their Genetic Diversity and Vector Capacities.</title>
        <authorList>
            <consortium name="Tick Genome and Microbiome Consortium (TIGMIC)"/>
            <person name="Jia N."/>
            <person name="Wang J."/>
            <person name="Shi W."/>
            <person name="Du L."/>
            <person name="Sun Y."/>
            <person name="Zhan W."/>
            <person name="Jiang J.F."/>
            <person name="Wang Q."/>
            <person name="Zhang B."/>
            <person name="Ji P."/>
            <person name="Bell-Sakyi L."/>
            <person name="Cui X.M."/>
            <person name="Yuan T.T."/>
            <person name="Jiang B.G."/>
            <person name="Yang W.F."/>
            <person name="Lam T.T."/>
            <person name="Chang Q.C."/>
            <person name="Ding S.J."/>
            <person name="Wang X.J."/>
            <person name="Zhu J.G."/>
            <person name="Ruan X.D."/>
            <person name="Zhao L."/>
            <person name="Wei J.T."/>
            <person name="Ye R.Z."/>
            <person name="Que T.C."/>
            <person name="Du C.H."/>
            <person name="Zhou Y.H."/>
            <person name="Cheng J.X."/>
            <person name="Dai P.F."/>
            <person name="Guo W.B."/>
            <person name="Han X.H."/>
            <person name="Huang E.J."/>
            <person name="Li L.F."/>
            <person name="Wei W."/>
            <person name="Gao Y.C."/>
            <person name="Liu J.Z."/>
            <person name="Shao H.Z."/>
            <person name="Wang X."/>
            <person name="Wang C.C."/>
            <person name="Yang T.C."/>
            <person name="Huo Q.B."/>
            <person name="Li W."/>
            <person name="Chen H.Y."/>
            <person name="Chen S.E."/>
            <person name="Zhou L.G."/>
            <person name="Ni X.B."/>
            <person name="Tian J.H."/>
            <person name="Sheng Y."/>
            <person name="Liu T."/>
            <person name="Pan Y.S."/>
            <person name="Xia L.Y."/>
            <person name="Li J."/>
            <person name="Zhao F."/>
            <person name="Cao W.C."/>
        </authorList>
    </citation>
    <scope>NUCLEOTIDE SEQUENCE [LARGE SCALE GENOMIC DNA]</scope>
    <source>
        <strain evidence="1">Iper-2018</strain>
    </source>
</reference>
<organism evidence="1 2">
    <name type="scientific">Ixodes persulcatus</name>
    <name type="common">Taiga tick</name>
    <dbReference type="NCBI Taxonomy" id="34615"/>
    <lineage>
        <taxon>Eukaryota</taxon>
        <taxon>Metazoa</taxon>
        <taxon>Ecdysozoa</taxon>
        <taxon>Arthropoda</taxon>
        <taxon>Chelicerata</taxon>
        <taxon>Arachnida</taxon>
        <taxon>Acari</taxon>
        <taxon>Parasitiformes</taxon>
        <taxon>Ixodida</taxon>
        <taxon>Ixodoidea</taxon>
        <taxon>Ixodidae</taxon>
        <taxon>Ixodinae</taxon>
        <taxon>Ixodes</taxon>
    </lineage>
</organism>
<evidence type="ECO:0000313" key="1">
    <source>
        <dbReference type="EMBL" id="KAG0411754.1"/>
    </source>
</evidence>
<proteinExistence type="predicted"/>
<dbReference type="Proteomes" id="UP000805193">
    <property type="component" value="Unassembled WGS sequence"/>
</dbReference>
<sequence length="229" mass="25350">MFRDDEIPFAFEADRWFRDPPDIANLCHDHVWPYLRRDKASLRPVHFGWTMKDEGHVKDVMWNLSAGSDVCLVRSIVLSWTKGIPYTVTAWFNWRTGSVEGADCGCKDGKSQRCRHVAALLLQAQEICSDNKTFCADDAPCAGIAPSEAKKPAASVPQVSGDEPGTKKRDLRSVDPCESVPSASSRELEKLREALMATAPDLIWLRYAGGARQPAPPEPSLPINDGEDP</sequence>